<dbReference type="KEGG" id="gcr:GcLGCM259_0367"/>
<comment type="cofactor">
    <cofactor evidence="7">
        <name>Mg(2+)</name>
        <dbReference type="ChEBI" id="CHEBI:18420"/>
    </cofactor>
</comment>
<evidence type="ECO:0000259" key="8">
    <source>
        <dbReference type="SMART" id="SM00852"/>
    </source>
</evidence>
<reference evidence="9 10" key="1">
    <citation type="submission" date="2018-12" db="EMBL/GenBank/DDBJ databases">
        <title>Complete Genome Sequence of Glutamicibacter creatinolyticus strain LGCM259,isolated from an abscess of a 12-year-old mare in Italy.</title>
        <authorList>
            <person name="Santos R.G."/>
            <person name="Silva A.L."/>
            <person name="Seyffert N."/>
            <person name="Castro T.L.P."/>
            <person name="Attili A.R."/>
            <person name="Rifici C."/>
            <person name="Mazzullo G."/>
            <person name="Brenig B."/>
            <person name="Venanzi F."/>
            <person name="Azevedo V."/>
        </authorList>
    </citation>
    <scope>NUCLEOTIDE SEQUENCE [LARGE SCALE GENOMIC DNA]</scope>
    <source>
        <strain evidence="9 10">LGCM 259</strain>
    </source>
</reference>
<dbReference type="InterPro" id="IPR036688">
    <property type="entry name" value="MoeA_C_domain_IV_sf"/>
</dbReference>
<dbReference type="InterPro" id="IPR036135">
    <property type="entry name" value="MoeA_linker/N_sf"/>
</dbReference>
<evidence type="ECO:0000256" key="5">
    <source>
        <dbReference type="ARBA" id="ARBA00023150"/>
    </source>
</evidence>
<keyword evidence="7 9" id="KW-0808">Transferase</keyword>
<dbReference type="CDD" id="cd00887">
    <property type="entry name" value="MoeA"/>
    <property type="match status" value="1"/>
</dbReference>
<dbReference type="Gene3D" id="3.40.980.10">
    <property type="entry name" value="MoaB/Mog-like domain"/>
    <property type="match status" value="1"/>
</dbReference>
<comment type="pathway">
    <text evidence="2 7">Cofactor biosynthesis; molybdopterin biosynthesis.</text>
</comment>
<evidence type="ECO:0000313" key="9">
    <source>
        <dbReference type="EMBL" id="QCY46149.1"/>
    </source>
</evidence>
<dbReference type="NCBIfam" id="NF045515">
    <property type="entry name" value="Glp_gephyrin"/>
    <property type="match status" value="1"/>
</dbReference>
<dbReference type="InterPro" id="IPR005110">
    <property type="entry name" value="MoeA_linker/N"/>
</dbReference>
<dbReference type="Gene3D" id="2.170.190.11">
    <property type="entry name" value="Molybdopterin biosynthesis moea protein, domain 3"/>
    <property type="match status" value="1"/>
</dbReference>
<dbReference type="Proteomes" id="UP000307000">
    <property type="component" value="Chromosome"/>
</dbReference>
<protein>
    <recommendedName>
        <fullName evidence="7">Molybdopterin molybdenumtransferase</fullName>
        <ecNumber evidence="7">2.10.1.1</ecNumber>
    </recommendedName>
</protein>
<dbReference type="EMBL" id="CP034412">
    <property type="protein sequence ID" value="QCY46149.1"/>
    <property type="molecule type" value="Genomic_DNA"/>
</dbReference>
<organism evidence="9 10">
    <name type="scientific">Glutamicibacter creatinolyticus</name>
    <dbReference type="NCBI Taxonomy" id="162496"/>
    <lineage>
        <taxon>Bacteria</taxon>
        <taxon>Bacillati</taxon>
        <taxon>Actinomycetota</taxon>
        <taxon>Actinomycetes</taxon>
        <taxon>Micrococcales</taxon>
        <taxon>Micrococcaceae</taxon>
        <taxon>Glutamicibacter</taxon>
    </lineage>
</organism>
<keyword evidence="5 7" id="KW-0501">Molybdenum cofactor biosynthesis</keyword>
<dbReference type="SMART" id="SM00852">
    <property type="entry name" value="MoCF_biosynth"/>
    <property type="match status" value="1"/>
</dbReference>
<gene>
    <name evidence="9" type="primary">moeA_2</name>
    <name evidence="9" type="ORF">GcLGCM259_0367</name>
</gene>
<evidence type="ECO:0000313" key="10">
    <source>
        <dbReference type="Proteomes" id="UP000307000"/>
    </source>
</evidence>
<dbReference type="RefSeq" id="WP_138925598.1">
    <property type="nucleotide sequence ID" value="NZ_BAAAGL010000021.1"/>
</dbReference>
<evidence type="ECO:0000256" key="1">
    <source>
        <dbReference type="ARBA" id="ARBA00002901"/>
    </source>
</evidence>
<evidence type="ECO:0000256" key="7">
    <source>
        <dbReference type="RuleBase" id="RU365090"/>
    </source>
</evidence>
<keyword evidence="4 7" id="KW-0500">Molybdenum</keyword>
<comment type="catalytic activity">
    <reaction evidence="6">
        <text>adenylyl-molybdopterin + molybdate = Mo-molybdopterin + AMP + H(+)</text>
        <dbReference type="Rhea" id="RHEA:35047"/>
        <dbReference type="ChEBI" id="CHEBI:15378"/>
        <dbReference type="ChEBI" id="CHEBI:36264"/>
        <dbReference type="ChEBI" id="CHEBI:62727"/>
        <dbReference type="ChEBI" id="CHEBI:71302"/>
        <dbReference type="ChEBI" id="CHEBI:456215"/>
        <dbReference type="EC" id="2.10.1.1"/>
    </reaction>
</comment>
<dbReference type="InterPro" id="IPR036425">
    <property type="entry name" value="MoaB/Mog-like_dom_sf"/>
</dbReference>
<dbReference type="EC" id="2.10.1.1" evidence="7"/>
<keyword evidence="10" id="KW-1185">Reference proteome</keyword>
<proteinExistence type="inferred from homology"/>
<dbReference type="PANTHER" id="PTHR10192:SF5">
    <property type="entry name" value="GEPHYRIN"/>
    <property type="match status" value="1"/>
</dbReference>
<evidence type="ECO:0000256" key="2">
    <source>
        <dbReference type="ARBA" id="ARBA00005046"/>
    </source>
</evidence>
<dbReference type="GO" id="GO:0061599">
    <property type="term" value="F:molybdopterin molybdotransferase activity"/>
    <property type="evidence" value="ECO:0007669"/>
    <property type="project" value="UniProtKB-UniRule"/>
</dbReference>
<dbReference type="SUPFAM" id="SSF53218">
    <property type="entry name" value="Molybdenum cofactor biosynthesis proteins"/>
    <property type="match status" value="1"/>
</dbReference>
<dbReference type="GO" id="GO:0046872">
    <property type="term" value="F:metal ion binding"/>
    <property type="evidence" value="ECO:0007669"/>
    <property type="project" value="UniProtKB-UniRule"/>
</dbReference>
<dbReference type="FunFam" id="2.170.190.11:FF:000001">
    <property type="entry name" value="Molybdopterin molybdenumtransferase"/>
    <property type="match status" value="1"/>
</dbReference>
<evidence type="ECO:0000256" key="4">
    <source>
        <dbReference type="ARBA" id="ARBA00022505"/>
    </source>
</evidence>
<dbReference type="Gene3D" id="2.40.340.10">
    <property type="entry name" value="MoeA, C-terminal, domain IV"/>
    <property type="match status" value="1"/>
</dbReference>
<evidence type="ECO:0000256" key="6">
    <source>
        <dbReference type="ARBA" id="ARBA00047317"/>
    </source>
</evidence>
<dbReference type="InterPro" id="IPR005111">
    <property type="entry name" value="MoeA_C_domain_IV"/>
</dbReference>
<dbReference type="InterPro" id="IPR038987">
    <property type="entry name" value="MoeA-like"/>
</dbReference>
<dbReference type="Gene3D" id="3.90.105.10">
    <property type="entry name" value="Molybdopterin biosynthesis moea protein, domain 2"/>
    <property type="match status" value="1"/>
</dbReference>
<dbReference type="Pfam" id="PF03453">
    <property type="entry name" value="MoeA_N"/>
    <property type="match status" value="1"/>
</dbReference>
<feature type="domain" description="MoaB/Mog" evidence="8">
    <location>
        <begin position="190"/>
        <end position="328"/>
    </location>
</feature>
<evidence type="ECO:0000256" key="3">
    <source>
        <dbReference type="ARBA" id="ARBA00010763"/>
    </source>
</evidence>
<sequence length="415" mass="43562">MALTPEAHLEWILDQLSPLPARQHSLTNGFHHLYGTVLAEDFAARHPLPLWDNSAMDGYAVRAADTRGASDSTPVTLRVLGEIPAGSTQDPALEPGQAVRIMTGAPLPTDADAVLRVEDTVGEDGQRWGTGQVTILREVQPGKDIRHRGEDRAAGDLVAAAGQQVDAALLSALAAAGAEQLLVRPLPTAAVLVTGAELQEVGAVLQRGQIPESNSWLMQGLLTEAGITQITVQRCTDDTDLVREQLARLGASHDVVISTGGVGPGTHDVMRQVLQDEPGVRAVRVALRPGAPQCAGRLESGAMMFALPGNPVSAAVGFELFVRPALRALQGNAQLHRPRLRATAAVGWKSPVGRLQVLPVVFDPVNPQLCAPAVQAQAISHSVGGFGAAEGYALVGPEQGDVQAGDQVEVLRVKP</sequence>
<keyword evidence="7" id="KW-0460">Magnesium</keyword>
<dbReference type="Pfam" id="PF00994">
    <property type="entry name" value="MoCF_biosynth"/>
    <property type="match status" value="1"/>
</dbReference>
<dbReference type="GO" id="GO:0005829">
    <property type="term" value="C:cytosol"/>
    <property type="evidence" value="ECO:0007669"/>
    <property type="project" value="TreeGrafter"/>
</dbReference>
<dbReference type="GO" id="GO:0006777">
    <property type="term" value="P:Mo-molybdopterin cofactor biosynthetic process"/>
    <property type="evidence" value="ECO:0007669"/>
    <property type="project" value="UniProtKB-UniRule"/>
</dbReference>
<comment type="function">
    <text evidence="1 7">Catalyzes the insertion of molybdate into adenylated molybdopterin with the concomitant release of AMP.</text>
</comment>
<dbReference type="AlphaFoldDB" id="A0A5B7WQK3"/>
<comment type="similarity">
    <text evidence="3 7">Belongs to the MoeA family.</text>
</comment>
<dbReference type="SUPFAM" id="SSF63882">
    <property type="entry name" value="MoeA N-terminal region -like"/>
    <property type="match status" value="1"/>
</dbReference>
<name>A0A5B7WQK3_9MICC</name>
<dbReference type="UniPathway" id="UPA00344"/>
<dbReference type="Pfam" id="PF03454">
    <property type="entry name" value="MoeA_C"/>
    <property type="match status" value="1"/>
</dbReference>
<keyword evidence="7" id="KW-0479">Metal-binding</keyword>
<dbReference type="SUPFAM" id="SSF63867">
    <property type="entry name" value="MoeA C-terminal domain-like"/>
    <property type="match status" value="1"/>
</dbReference>
<dbReference type="InterPro" id="IPR001453">
    <property type="entry name" value="MoaB/Mog_dom"/>
</dbReference>
<dbReference type="PANTHER" id="PTHR10192">
    <property type="entry name" value="MOLYBDOPTERIN BIOSYNTHESIS PROTEIN"/>
    <property type="match status" value="1"/>
</dbReference>
<accession>A0A5B7WQK3</accession>